<proteinExistence type="predicted"/>
<feature type="signal peptide" evidence="1">
    <location>
        <begin position="1"/>
        <end position="25"/>
    </location>
</feature>
<keyword evidence="1" id="KW-0732">Signal</keyword>
<dbReference type="Pfam" id="PF07394">
    <property type="entry name" value="DUF1501"/>
    <property type="match status" value="1"/>
</dbReference>
<dbReference type="PANTHER" id="PTHR43737">
    <property type="entry name" value="BLL7424 PROTEIN"/>
    <property type="match status" value="1"/>
</dbReference>
<evidence type="ECO:0000313" key="2">
    <source>
        <dbReference type="EMBL" id="GAL60752.1"/>
    </source>
</evidence>
<dbReference type="EMBL" id="BBNQ01000001">
    <property type="protein sequence ID" value="GAL60752.1"/>
    <property type="molecule type" value="Genomic_DNA"/>
</dbReference>
<dbReference type="PANTHER" id="PTHR43737:SF1">
    <property type="entry name" value="DUF1501 DOMAIN-CONTAINING PROTEIN"/>
    <property type="match status" value="1"/>
</dbReference>
<name>A0A090VZP6_9FLAO</name>
<gene>
    <name evidence="2" type="ORF">JCM19300_3690</name>
</gene>
<evidence type="ECO:0000313" key="3">
    <source>
        <dbReference type="Proteomes" id="UP000029644"/>
    </source>
</evidence>
<dbReference type="InterPro" id="IPR010869">
    <property type="entry name" value="DUF1501"/>
</dbReference>
<organism evidence="2 3">
    <name type="scientific">Algibacter lectus</name>
    <dbReference type="NCBI Taxonomy" id="221126"/>
    <lineage>
        <taxon>Bacteria</taxon>
        <taxon>Pseudomonadati</taxon>
        <taxon>Bacteroidota</taxon>
        <taxon>Flavobacteriia</taxon>
        <taxon>Flavobacteriales</taxon>
        <taxon>Flavobacteriaceae</taxon>
        <taxon>Algibacter</taxon>
    </lineage>
</organism>
<evidence type="ECO:0008006" key="4">
    <source>
        <dbReference type="Google" id="ProtNLM"/>
    </source>
</evidence>
<evidence type="ECO:0000256" key="1">
    <source>
        <dbReference type="SAM" id="SignalP"/>
    </source>
</evidence>
<dbReference type="AlphaFoldDB" id="A0A090VZP6"/>
<sequence>MDRRKFLKQSSLASSLFFVPSFVKAFEQVAQSQLGYKRLVIIQLSGGNDGLNTVIPYQNDLYYKARPSLGIKKSEVLKLNDEVGLHKSLKPLKHLYDNGNLCVINNVGYPNPIRSHFRSMDIWQTATDSDKYSQSGWLGRYLDQYGKHSYSAIEINDSLSLAMKGEQINAIATQDAKTLYNLSKDPYFKNVIKHQDDAHLSEHNLGYLYKSMISAESSAKYIYETSKTFSSKIDYPQNYFAKQLKTTAQFINSGLDTKVFYSALGGFDTHVNQLGAQNRLLNIYAESIEAFVNDLKTNNTFNDTLILTFSEFGRRVKQNANVGTDHGTSNNVFIIGGQLKKQGLYNDMASLSDLDTNGDLKFEIDFRTIYATVLNKWLDVNDEKILNKSFNQLGFI</sequence>
<dbReference type="Proteomes" id="UP000029644">
    <property type="component" value="Unassembled WGS sequence"/>
</dbReference>
<comment type="caution">
    <text evidence="2">The sequence shown here is derived from an EMBL/GenBank/DDBJ whole genome shotgun (WGS) entry which is preliminary data.</text>
</comment>
<reference evidence="2 3" key="1">
    <citation type="journal article" date="2014" name="Genome Announc.">
        <title>Draft Genome Sequences of Marine Flavobacterium Algibacter lectus Strains SS8 and NR4.</title>
        <authorList>
            <person name="Takatani N."/>
            <person name="Nakanishi M."/>
            <person name="Meirelles P."/>
            <person name="Mino S."/>
            <person name="Suda W."/>
            <person name="Oshima K."/>
            <person name="Hattori M."/>
            <person name="Ohkuma M."/>
            <person name="Hosokawa M."/>
            <person name="Miyashita K."/>
            <person name="Thompson F.L."/>
            <person name="Niwa A."/>
            <person name="Sawabe T."/>
            <person name="Sawabe T."/>
        </authorList>
    </citation>
    <scope>NUCLEOTIDE SEQUENCE [LARGE SCALE GENOMIC DNA]</scope>
    <source>
        <strain evidence="2 3">JCM 19300</strain>
    </source>
</reference>
<feature type="chain" id="PRO_5001867402" description="Twin-arginine translocation pathway signal" evidence="1">
    <location>
        <begin position="26"/>
        <end position="396"/>
    </location>
</feature>
<accession>A0A090VZP6</accession>
<dbReference type="RefSeq" id="WP_042502434.1">
    <property type="nucleotide sequence ID" value="NZ_BBNQ01000001.1"/>
</dbReference>
<protein>
    <recommendedName>
        <fullName evidence="4">Twin-arginine translocation pathway signal</fullName>
    </recommendedName>
</protein>
<dbReference type="OrthoDB" id="9779968at2"/>